<gene>
    <name evidence="2" type="ORF">EG328_007495</name>
</gene>
<dbReference type="EMBL" id="WNWS01000401">
    <property type="protein sequence ID" value="KAE9968562.1"/>
    <property type="molecule type" value="Genomic_DNA"/>
</dbReference>
<dbReference type="AlphaFoldDB" id="A0A8H3YSK7"/>
<organism evidence="2 3">
    <name type="scientific">Venturia inaequalis</name>
    <name type="common">Apple scab fungus</name>
    <dbReference type="NCBI Taxonomy" id="5025"/>
    <lineage>
        <taxon>Eukaryota</taxon>
        <taxon>Fungi</taxon>
        <taxon>Dikarya</taxon>
        <taxon>Ascomycota</taxon>
        <taxon>Pezizomycotina</taxon>
        <taxon>Dothideomycetes</taxon>
        <taxon>Pleosporomycetidae</taxon>
        <taxon>Venturiales</taxon>
        <taxon>Venturiaceae</taxon>
        <taxon>Venturia</taxon>
    </lineage>
</organism>
<sequence length="499" mass="57558">MIFGSNSFAHRKSGAEPRKAEKTAAAIELKRREQEKFAPIHEERQKACSKEIMESKNRSLETIFTRDDIEALKMVQEFGSQGMIKDLGEARWAIQQHEVQLFISEYRTAWETVESQPAGAQGTDLIRLPSHSTEALMKKGFTRQQARVVQNEVTELERLKNAKRCLVDRTQQQKEFSIRPMASRKKEVESAIALGWRPEHPALLQRLQRCNDLIAGSIPEWEQEELLTEWVDAFWYSDDYEKNMEVFNNHIPEDDFLSSETMAIPEEQYYQNPFHNHFTNILNSTPDLKLRYEKLDKRRQTILRDMLQNTGIETWYDARLEAISNAKKMKRDHDILSAKTNTQNKMMGDAECPWEELEWPPERLRYINRRTKINRETAAAAAATTNTSLPTAPFKTWDTHTTTVLADKATLEIFPAPPIKCCSIACNKRKGVLNFCEHSLEGFMRGCGGGGLRERVRCEVRRFHPDRFMKCPEGVREGILKRAGEMFSMLRAVEGGLVG</sequence>
<accession>A0A8H3YSK7</accession>
<proteinExistence type="predicted"/>
<evidence type="ECO:0000256" key="1">
    <source>
        <dbReference type="SAM" id="MobiDB-lite"/>
    </source>
</evidence>
<dbReference type="Proteomes" id="UP000447873">
    <property type="component" value="Unassembled WGS sequence"/>
</dbReference>
<comment type="caution">
    <text evidence="2">The sequence shown here is derived from an EMBL/GenBank/DDBJ whole genome shotgun (WGS) entry which is preliminary data.</text>
</comment>
<reference evidence="2 3" key="1">
    <citation type="submission" date="2018-12" db="EMBL/GenBank/DDBJ databases">
        <title>Venturia inaequalis Genome Resource.</title>
        <authorList>
            <person name="Lichtner F.J."/>
        </authorList>
    </citation>
    <scope>NUCLEOTIDE SEQUENCE [LARGE SCALE GENOMIC DNA]</scope>
    <source>
        <strain evidence="2 3">120213</strain>
    </source>
</reference>
<feature type="region of interest" description="Disordered" evidence="1">
    <location>
        <begin position="1"/>
        <end position="21"/>
    </location>
</feature>
<protein>
    <submittedName>
        <fullName evidence="2">Uncharacterized protein</fullName>
    </submittedName>
</protein>
<name>A0A8H3YSK7_VENIN</name>
<evidence type="ECO:0000313" key="3">
    <source>
        <dbReference type="Proteomes" id="UP000447873"/>
    </source>
</evidence>
<evidence type="ECO:0000313" key="2">
    <source>
        <dbReference type="EMBL" id="KAE9968562.1"/>
    </source>
</evidence>